<dbReference type="SUPFAM" id="SSF56322">
    <property type="entry name" value="ADC synthase"/>
    <property type="match status" value="1"/>
</dbReference>
<name>A0A1J1DVZ6_9BACT</name>
<dbReference type="GO" id="GO:0004049">
    <property type="term" value="F:anthranilate synthase activity"/>
    <property type="evidence" value="ECO:0007669"/>
    <property type="project" value="UniProtKB-EC"/>
</dbReference>
<dbReference type="PRINTS" id="PR00095">
    <property type="entry name" value="ANTSNTHASEI"/>
</dbReference>
<dbReference type="EMBL" id="AP017368">
    <property type="protein sequence ID" value="BAV92036.1"/>
    <property type="molecule type" value="Genomic_DNA"/>
</dbReference>
<dbReference type="InterPro" id="IPR019999">
    <property type="entry name" value="Anth_synth_I-like"/>
</dbReference>
<dbReference type="InterPro" id="IPR015890">
    <property type="entry name" value="Chorismate_C"/>
</dbReference>
<dbReference type="PANTHER" id="PTHR11236:SF48">
    <property type="entry name" value="ISOCHORISMATE SYNTHASE MENF"/>
    <property type="match status" value="1"/>
</dbReference>
<evidence type="ECO:0000259" key="9">
    <source>
        <dbReference type="Pfam" id="PF00425"/>
    </source>
</evidence>
<evidence type="ECO:0000256" key="1">
    <source>
        <dbReference type="ARBA" id="ARBA00001946"/>
    </source>
</evidence>
<evidence type="ECO:0000313" key="12">
    <source>
        <dbReference type="Proteomes" id="UP000242645"/>
    </source>
</evidence>
<dbReference type="KEGG" id="dtr:RSDT_0524"/>
<protein>
    <recommendedName>
        <fullName evidence="3">Anthranilate synthase component 1</fullName>
    </recommendedName>
</protein>
<evidence type="ECO:0000256" key="6">
    <source>
        <dbReference type="ARBA" id="ARBA00023239"/>
    </source>
</evidence>
<dbReference type="Gene3D" id="3.60.120.10">
    <property type="entry name" value="Anthranilate synthase"/>
    <property type="match status" value="1"/>
</dbReference>
<evidence type="ECO:0000256" key="5">
    <source>
        <dbReference type="ARBA" id="ARBA00022842"/>
    </source>
</evidence>
<evidence type="ECO:0000256" key="2">
    <source>
        <dbReference type="ARBA" id="ARBA00011575"/>
    </source>
</evidence>
<dbReference type="GO" id="GO:0046872">
    <property type="term" value="F:metal ion binding"/>
    <property type="evidence" value="ECO:0007669"/>
    <property type="project" value="UniProtKB-KW"/>
</dbReference>
<accession>A0A1J1DVZ6</accession>
<evidence type="ECO:0000256" key="3">
    <source>
        <dbReference type="ARBA" id="ARBA00020653"/>
    </source>
</evidence>
<dbReference type="Pfam" id="PF04715">
    <property type="entry name" value="Anth_synt_I_N"/>
    <property type="match status" value="1"/>
</dbReference>
<sequence length="484" mass="53943">MEEDTVLPPLLTLQQSARWLSADMDTPISLFLDVVGTGNGILLESAEVDGRWGRYSVLACEMALIVSCREGKLAITVSDERTAPLKRFEGLPFVEGLRALMGKLLIIPPSNIRNLPHITRSLYGYMGFGMAGLFNARLGAIMPPGEADCLLALPGVVLLFDHLYNRLCHISLTNPGPLQRHSKKSELPACWQSESGFDPDAVCMEPDELGYKDYVVRIKEMLRQGEAIQVVPSVRFSMPFADHPFGLYRRMRRFNASPYMFFMCFPELTLFGSSPEIMVRCTDGYLQVAPIAGTRRRGKDDIEDALLAAELRDDPKERAEHVMLVDLGRNDLGRIARPGSVKLERYMEVERFSHVMHLASRVTARLADGLDALDVLGATFPAGTVSGAPKVRAMEIIRDIEGRPRGPYAGCIGWIGLGKEGVNLDMGITIRSMWTRNGELFWQSGGGIVHDSDPVLEWKEVCNKSAIMRMVIRSEDEEYVSDYR</sequence>
<comment type="function">
    <text evidence="7">Part of a heterotetrameric complex that catalyzes the two-step biosynthesis of anthranilate, an intermediate in the biosynthesis of L-tryptophan. In the first step, the glutamine-binding beta subunit (TrpG) of anthranilate synthase (AS) provides the glutamine amidotransferase activity which generates ammonia as a substrate that, along with chorismate, is used in the second step, catalyzed by the large alpha subunit of AS (TrpE) to produce anthranilate. In the absence of TrpG, TrpE can synthesize anthranilate directly from chorismate and high concentrations of ammonia.</text>
</comment>
<comment type="subunit">
    <text evidence="2">Heterotetramer consisting of two non-identical subunits: a beta subunit (TrpG) and a large alpha subunit (TrpE).</text>
</comment>
<keyword evidence="4" id="KW-0479">Metal-binding</keyword>
<dbReference type="PANTHER" id="PTHR11236">
    <property type="entry name" value="AMINOBENZOATE/ANTHRANILATE SYNTHASE"/>
    <property type="match status" value="1"/>
</dbReference>
<dbReference type="Proteomes" id="UP000242645">
    <property type="component" value="Chromosome"/>
</dbReference>
<proteinExistence type="predicted"/>
<reference evidence="11 12" key="1">
    <citation type="journal article" date="2017" name="ISME J.">
        <title>Genome of 'Ca. Desulfovibrio trichonymphae', an H2-oxidizing bacterium in a tripartite symbiotic system within a protist cell in the termite gut.</title>
        <authorList>
            <person name="Kuwahara H."/>
            <person name="Yuki M."/>
            <person name="Izawa K."/>
            <person name="Ohkuma M."/>
            <person name="Hongoh Y."/>
        </authorList>
    </citation>
    <scope>NUCLEOTIDE SEQUENCE [LARGE SCALE GENOMIC DNA]</scope>
    <source>
        <strain evidence="11 12">Rs-N31</strain>
    </source>
</reference>
<keyword evidence="6" id="KW-0456">Lyase</keyword>
<evidence type="ECO:0000259" key="10">
    <source>
        <dbReference type="Pfam" id="PF04715"/>
    </source>
</evidence>
<keyword evidence="5" id="KW-0460">Magnesium</keyword>
<gene>
    <name evidence="11" type="primary">trpE</name>
    <name evidence="11" type="ORF">RSDT_0524</name>
</gene>
<evidence type="ECO:0000256" key="8">
    <source>
        <dbReference type="ARBA" id="ARBA00047683"/>
    </source>
</evidence>
<dbReference type="AlphaFoldDB" id="A0A1J1DVZ6"/>
<dbReference type="OrthoDB" id="9803598at2"/>
<dbReference type="RefSeq" id="WP_096399558.1">
    <property type="nucleotide sequence ID" value="NZ_AP017368.1"/>
</dbReference>
<dbReference type="InterPro" id="IPR006805">
    <property type="entry name" value="Anth_synth_I_N"/>
</dbReference>
<evidence type="ECO:0000256" key="7">
    <source>
        <dbReference type="ARBA" id="ARBA00025634"/>
    </source>
</evidence>
<feature type="domain" description="Chorismate-utilising enzyme C-terminal" evidence="9">
    <location>
        <begin position="210"/>
        <end position="464"/>
    </location>
</feature>
<keyword evidence="12" id="KW-1185">Reference proteome</keyword>
<organism evidence="11 12">
    <name type="scientific">Candidatus Desulfovibrio trichonymphae</name>
    <dbReference type="NCBI Taxonomy" id="1725232"/>
    <lineage>
        <taxon>Bacteria</taxon>
        <taxon>Pseudomonadati</taxon>
        <taxon>Thermodesulfobacteriota</taxon>
        <taxon>Desulfovibrionia</taxon>
        <taxon>Desulfovibrionales</taxon>
        <taxon>Desulfovibrionaceae</taxon>
        <taxon>Desulfovibrio</taxon>
    </lineage>
</organism>
<evidence type="ECO:0000256" key="4">
    <source>
        <dbReference type="ARBA" id="ARBA00022723"/>
    </source>
</evidence>
<dbReference type="InterPro" id="IPR005801">
    <property type="entry name" value="ADC_synthase"/>
</dbReference>
<dbReference type="GO" id="GO:0000162">
    <property type="term" value="P:L-tryptophan biosynthetic process"/>
    <property type="evidence" value="ECO:0007669"/>
    <property type="project" value="TreeGrafter"/>
</dbReference>
<evidence type="ECO:0000313" key="11">
    <source>
        <dbReference type="EMBL" id="BAV92036.1"/>
    </source>
</evidence>
<comment type="catalytic activity">
    <reaction evidence="8">
        <text>chorismate + L-glutamine = anthranilate + pyruvate + L-glutamate + H(+)</text>
        <dbReference type="Rhea" id="RHEA:21732"/>
        <dbReference type="ChEBI" id="CHEBI:15361"/>
        <dbReference type="ChEBI" id="CHEBI:15378"/>
        <dbReference type="ChEBI" id="CHEBI:16567"/>
        <dbReference type="ChEBI" id="CHEBI:29748"/>
        <dbReference type="ChEBI" id="CHEBI:29985"/>
        <dbReference type="ChEBI" id="CHEBI:58359"/>
        <dbReference type="EC" id="4.1.3.27"/>
    </reaction>
</comment>
<feature type="domain" description="Anthranilate synthase component I N-terminal" evidence="10">
    <location>
        <begin position="23"/>
        <end position="167"/>
    </location>
</feature>
<dbReference type="Pfam" id="PF00425">
    <property type="entry name" value="Chorismate_bind"/>
    <property type="match status" value="1"/>
</dbReference>
<comment type="cofactor">
    <cofactor evidence="1">
        <name>Mg(2+)</name>
        <dbReference type="ChEBI" id="CHEBI:18420"/>
    </cofactor>
</comment>